<dbReference type="EMBL" id="VSSQ01015785">
    <property type="protein sequence ID" value="MPM56502.1"/>
    <property type="molecule type" value="Genomic_DNA"/>
</dbReference>
<dbReference type="AlphaFoldDB" id="A0A645ATA3"/>
<accession>A0A645ATA3</accession>
<name>A0A645ATA3_9ZZZZ</name>
<evidence type="ECO:0000313" key="1">
    <source>
        <dbReference type="EMBL" id="MPM56502.1"/>
    </source>
</evidence>
<gene>
    <name evidence="1" type="ORF">SDC9_103308</name>
</gene>
<sequence length="49" mass="5495">MAGIEDNIRICSLYFGQLRAVILYFGAGERFNRHNLAAQFLKGGLECFA</sequence>
<reference evidence="1" key="1">
    <citation type="submission" date="2019-08" db="EMBL/GenBank/DDBJ databases">
        <authorList>
            <person name="Kucharzyk K."/>
            <person name="Murdoch R.W."/>
            <person name="Higgins S."/>
            <person name="Loffler F."/>
        </authorList>
    </citation>
    <scope>NUCLEOTIDE SEQUENCE</scope>
</reference>
<organism evidence="1">
    <name type="scientific">bioreactor metagenome</name>
    <dbReference type="NCBI Taxonomy" id="1076179"/>
    <lineage>
        <taxon>unclassified sequences</taxon>
        <taxon>metagenomes</taxon>
        <taxon>ecological metagenomes</taxon>
    </lineage>
</organism>
<protein>
    <submittedName>
        <fullName evidence="1">Uncharacterized protein</fullName>
    </submittedName>
</protein>
<comment type="caution">
    <text evidence="1">The sequence shown here is derived from an EMBL/GenBank/DDBJ whole genome shotgun (WGS) entry which is preliminary data.</text>
</comment>
<proteinExistence type="predicted"/>